<accession>A0A9W3VEU3</accession>
<dbReference type="CDD" id="cd20729">
    <property type="entry name" value="PoNe_LXG-like"/>
    <property type="match status" value="1"/>
</dbReference>
<comment type="similarity">
    <text evidence="1">In the N-terminal section; belongs to the LXG family.</text>
</comment>
<sequence>MSLNMYLGEVQSQTQSMNAICNATIQSMEQAIQSIDAFAIDTVLQGQTYSSAKAYLVQTFRPLAQGIICLCEELIRQNEAFPNEFQAKVASTDVIEQEIREQIRGINQSITSIEAIEVLTPMPGVGAIVTVLGAMRKKLEEKLEHLYEFNHSSSNNYSTALQLAASITAGLAEVQSGKGFSPVSGTFSTQGLNMDWVSSIQGIIEETARKNDQSIKDIETNNIIEKKSPVRNAWDDAADGIVSTFETAKKMWEAIQRGSGKAVGDEIESAIALSNMDIGTFINVAYALFHLDETAKNMWHAFSNKIKRDMIEGDAESRTELTTYGLTQIATTILGDRGLNKVGHITKGAKASSGLSTFANAVKLAKELKPTLEMLQSFKKEASYAFSSVGGTVVTKIPQGELIEAYYKFAKSKDGGKGKPSSNKNTNVDNFDAKTATNKQKGNYGEIKSSDNLLNNQSLKEAGFDLKPVGKSTPSGINDKIVKGIDGLYENANAESKIKYVIDEAKFGSSQLGKTKDGRQMSDGWLNGAKTRKSRILKAVDGDAKLASKITKALQDQEVERVLSKVDSSGNVKTFRIDAKGDIIGEWP</sequence>
<evidence type="ECO:0000313" key="4">
    <source>
        <dbReference type="Proteomes" id="UP000269847"/>
    </source>
</evidence>
<evidence type="ECO:0000256" key="2">
    <source>
        <dbReference type="SAM" id="MobiDB-lite"/>
    </source>
</evidence>
<evidence type="ECO:0000313" key="3">
    <source>
        <dbReference type="EMBL" id="AYF83979.1"/>
    </source>
</evidence>
<name>A0A9W3VEU3_BACTU</name>
<reference evidence="3 4" key="1">
    <citation type="submission" date="2018-09" db="EMBL/GenBank/DDBJ databases">
        <title>Complete genome of Bacillus thuringiensis strain QZL38.</title>
        <authorList>
            <person name="Song F."/>
        </authorList>
    </citation>
    <scope>NUCLEOTIDE SEQUENCE [LARGE SCALE GENOMIC DNA]</scope>
    <source>
        <strain evidence="3 4">QZL38</strain>
    </source>
</reference>
<dbReference type="InterPro" id="IPR006829">
    <property type="entry name" value="LXG_dom"/>
</dbReference>
<organism evidence="3 4">
    <name type="scientific">Bacillus thuringiensis</name>
    <dbReference type="NCBI Taxonomy" id="1428"/>
    <lineage>
        <taxon>Bacteria</taxon>
        <taxon>Bacillati</taxon>
        <taxon>Bacillota</taxon>
        <taxon>Bacilli</taxon>
        <taxon>Bacillales</taxon>
        <taxon>Bacillaceae</taxon>
        <taxon>Bacillus</taxon>
        <taxon>Bacillus cereus group</taxon>
    </lineage>
</organism>
<dbReference type="EMBL" id="CP032608">
    <property type="protein sequence ID" value="AYF83979.1"/>
    <property type="molecule type" value="Genomic_DNA"/>
</dbReference>
<dbReference type="RefSeq" id="WP_061884318.1">
    <property type="nucleotide sequence ID" value="NZ_CP014282.1"/>
</dbReference>
<gene>
    <name evidence="3" type="ORF">D7J84_23660</name>
</gene>
<dbReference type="InterPro" id="IPR051768">
    <property type="entry name" value="Bact_secretion_toxin"/>
</dbReference>
<dbReference type="AlphaFoldDB" id="A0A9W3VEU3"/>
<feature type="region of interest" description="Disordered" evidence="2">
    <location>
        <begin position="412"/>
        <end position="450"/>
    </location>
</feature>
<dbReference type="Proteomes" id="UP000269847">
    <property type="component" value="Chromosome"/>
</dbReference>
<dbReference type="PANTHER" id="PTHR34976:SF1">
    <property type="entry name" value="TOXIN BC_0920"/>
    <property type="match status" value="1"/>
</dbReference>
<evidence type="ECO:0000256" key="1">
    <source>
        <dbReference type="ARBA" id="ARBA00034117"/>
    </source>
</evidence>
<dbReference type="PROSITE" id="PS51756">
    <property type="entry name" value="LXG"/>
    <property type="match status" value="1"/>
</dbReference>
<proteinExistence type="inferred from homology"/>
<dbReference type="PANTHER" id="PTHR34976">
    <property type="entry name" value="RIBONUCLEASE YQCG-RELATED"/>
    <property type="match status" value="1"/>
</dbReference>
<protein>
    <submittedName>
        <fullName evidence="3">Cytoplasmic protein</fullName>
    </submittedName>
</protein>